<dbReference type="SUPFAM" id="SSF50965">
    <property type="entry name" value="Galactose oxidase, central domain"/>
    <property type="match status" value="1"/>
</dbReference>
<evidence type="ECO:0000313" key="4">
    <source>
        <dbReference type="Proteomes" id="UP000237481"/>
    </source>
</evidence>
<feature type="chain" id="PRO_5015478545" description="Galactose oxidase" evidence="2">
    <location>
        <begin position="28"/>
        <end position="447"/>
    </location>
</feature>
<accession>A0A2S4L0Y6</accession>
<keyword evidence="2" id="KW-0732">Signal</keyword>
<proteinExistence type="predicted"/>
<dbReference type="OrthoDB" id="205993at2759"/>
<gene>
    <name evidence="3" type="ORF">TPAR_03700</name>
</gene>
<feature type="signal peptide" evidence="2">
    <location>
        <begin position="1"/>
        <end position="27"/>
    </location>
</feature>
<name>A0A2S4L0Y6_9HYPO</name>
<evidence type="ECO:0000313" key="3">
    <source>
        <dbReference type="EMBL" id="POR36089.1"/>
    </source>
</evidence>
<sequence length="447" mass="45976">MAANHRAQGWAALALGLGLAMTQPAAAAAPSFPYVPTQLLMPSACFNASACRGRDVAYVFAPSGDGAAVQFLALNYSSGVADKAQPDTITKELPFLKGAGPTTAFGAARTGDGTVVVYAGACDGAAGSVWSYDPGAGWTKRTTTGQQGGRGPYFLGATLAFLTTLAPTMDRPTIYTYGGMCATPQTDAATWQAGGNYTKTMLSLAPDGGFAYGLRVASVAGPRVPFAGFTATQLPASVANVSGTVTQQAGFVFLGGHTQQAFINMSTAAVWSLPEESWSYVSIQPPPPEEQQPGAELAVRQAHARAAENANVYSRSGHTAVLSEDGRAVVVLGGWVGDVDTPAQPQLAVLEMRQAYSSWRWRIPRAQPAGPGIYGHGAALLPGNVMMVYGGWQTQPPGAKAKRQAPAAPRFLNLTSMSWAGSYNNPEAGASRGGGGSHDAPDAGGGA</sequence>
<reference evidence="3 4" key="1">
    <citation type="submission" date="2018-01" db="EMBL/GenBank/DDBJ databases">
        <title>Harnessing the power of phylogenomics to disentangle the directionality and signatures of interkingdom host jumping in the parasitic fungal genus Tolypocladium.</title>
        <authorList>
            <person name="Quandt C.A."/>
            <person name="Patterson W."/>
            <person name="Spatafora J.W."/>
        </authorList>
    </citation>
    <scope>NUCLEOTIDE SEQUENCE [LARGE SCALE GENOMIC DNA]</scope>
    <source>
        <strain evidence="3 4">NRBC 100945</strain>
    </source>
</reference>
<keyword evidence="4" id="KW-1185">Reference proteome</keyword>
<protein>
    <recommendedName>
        <fullName evidence="5">Galactose oxidase</fullName>
    </recommendedName>
</protein>
<comment type="caution">
    <text evidence="3">The sequence shown here is derived from an EMBL/GenBank/DDBJ whole genome shotgun (WGS) entry which is preliminary data.</text>
</comment>
<evidence type="ECO:0008006" key="5">
    <source>
        <dbReference type="Google" id="ProtNLM"/>
    </source>
</evidence>
<dbReference type="Gene3D" id="2.120.10.80">
    <property type="entry name" value="Kelch-type beta propeller"/>
    <property type="match status" value="1"/>
</dbReference>
<dbReference type="InterPro" id="IPR015915">
    <property type="entry name" value="Kelch-typ_b-propeller"/>
</dbReference>
<dbReference type="Proteomes" id="UP000237481">
    <property type="component" value="Unassembled WGS sequence"/>
</dbReference>
<dbReference type="InterPro" id="IPR011043">
    <property type="entry name" value="Gal_Oxase/kelch_b-propeller"/>
</dbReference>
<dbReference type="AlphaFoldDB" id="A0A2S4L0Y6"/>
<feature type="region of interest" description="Disordered" evidence="1">
    <location>
        <begin position="423"/>
        <end position="447"/>
    </location>
</feature>
<feature type="non-terminal residue" evidence="3">
    <location>
        <position position="447"/>
    </location>
</feature>
<evidence type="ECO:0000256" key="2">
    <source>
        <dbReference type="SAM" id="SignalP"/>
    </source>
</evidence>
<dbReference type="STRING" id="94208.A0A2S4L0Y6"/>
<organism evidence="3 4">
    <name type="scientific">Tolypocladium paradoxum</name>
    <dbReference type="NCBI Taxonomy" id="94208"/>
    <lineage>
        <taxon>Eukaryota</taxon>
        <taxon>Fungi</taxon>
        <taxon>Dikarya</taxon>
        <taxon>Ascomycota</taxon>
        <taxon>Pezizomycotina</taxon>
        <taxon>Sordariomycetes</taxon>
        <taxon>Hypocreomycetidae</taxon>
        <taxon>Hypocreales</taxon>
        <taxon>Ophiocordycipitaceae</taxon>
        <taxon>Tolypocladium</taxon>
    </lineage>
</organism>
<dbReference type="EMBL" id="PKSG01000362">
    <property type="protein sequence ID" value="POR36089.1"/>
    <property type="molecule type" value="Genomic_DNA"/>
</dbReference>
<evidence type="ECO:0000256" key="1">
    <source>
        <dbReference type="SAM" id="MobiDB-lite"/>
    </source>
</evidence>
<feature type="compositionally biased region" description="Gly residues" evidence="1">
    <location>
        <begin position="431"/>
        <end position="447"/>
    </location>
</feature>